<dbReference type="Pfam" id="PF00430">
    <property type="entry name" value="ATP-synt_B"/>
    <property type="match status" value="1"/>
</dbReference>
<dbReference type="GO" id="GO:0009535">
    <property type="term" value="C:chloroplast thylakoid membrane"/>
    <property type="evidence" value="ECO:0007669"/>
    <property type="project" value="UniProtKB-SubCell"/>
</dbReference>
<accession>A0A097KK43</accession>
<evidence type="ECO:0000256" key="12">
    <source>
        <dbReference type="RuleBase" id="RU003848"/>
    </source>
</evidence>
<comment type="function">
    <text evidence="11">Component of the F(0) channel, it forms part of the peripheral stalk, linking F(1) to F(0).</text>
</comment>
<comment type="similarity">
    <text evidence="11 12">Belongs to the ATPase B chain family.</text>
</comment>
<organism evidence="14">
    <name type="scientific">Watanabea reniformis</name>
    <dbReference type="NCBI Taxonomy" id="191674"/>
    <lineage>
        <taxon>Eukaryota</taxon>
        <taxon>Viridiplantae</taxon>
        <taxon>Chlorophyta</taxon>
        <taxon>core chlorophytes</taxon>
        <taxon>Trebouxiophyceae</taxon>
        <taxon>Watanabeales</taxon>
        <taxon>Watanabeaceae</taxon>
        <taxon>Watanabea</taxon>
    </lineage>
</organism>
<keyword evidence="2 11" id="KW-0813">Transport</keyword>
<evidence type="ECO:0000256" key="13">
    <source>
        <dbReference type="SAM" id="Coils"/>
    </source>
</evidence>
<evidence type="ECO:0000256" key="2">
    <source>
        <dbReference type="ARBA" id="ARBA00022448"/>
    </source>
</evidence>
<dbReference type="HAMAP" id="MF_01398">
    <property type="entry name" value="ATP_synth_b_bprime"/>
    <property type="match status" value="1"/>
</dbReference>
<evidence type="ECO:0000256" key="5">
    <source>
        <dbReference type="ARBA" id="ARBA00022781"/>
    </source>
</evidence>
<evidence type="ECO:0000256" key="11">
    <source>
        <dbReference type="HAMAP-Rule" id="MF_01398"/>
    </source>
</evidence>
<keyword evidence="11" id="KW-0793">Thylakoid</keyword>
<dbReference type="RefSeq" id="YP_009104952.1">
    <property type="nucleotide sequence ID" value="NC_025526.1"/>
</dbReference>
<comment type="function">
    <text evidence="10 11">F(1)F(0) ATP synthase produces ATP from ADP in the presence of a proton or sodium gradient. F-type ATPases consist of two structural domains, F(1) containing the extramembraneous catalytic core and F(0) containing the membrane proton channel, linked together by a central stalk and a peripheral stalk. During catalysis, ATP synthesis in the catalytic domain of F(1) is coupled via a rotary mechanism of the central stalk subunits to proton translocation.</text>
</comment>
<protein>
    <recommendedName>
        <fullName evidence="11">ATP synthase subunit b, chloroplastic</fullName>
    </recommendedName>
    <alternativeName>
        <fullName evidence="11">ATP synthase F(0) sector subunit b</fullName>
    </alternativeName>
    <alternativeName>
        <fullName evidence="11">ATPase subunit I</fullName>
    </alternativeName>
</protein>
<keyword evidence="14" id="KW-0934">Plastid</keyword>
<gene>
    <name evidence="11 14" type="primary">atpF</name>
</gene>
<name>A0A097KK43_9CHLO</name>
<evidence type="ECO:0000256" key="8">
    <source>
        <dbReference type="ARBA" id="ARBA00023136"/>
    </source>
</evidence>
<keyword evidence="6 11" id="KW-1133">Transmembrane helix</keyword>
<keyword evidence="4 11" id="KW-0812">Transmembrane</keyword>
<dbReference type="InterPro" id="IPR002146">
    <property type="entry name" value="ATP_synth_b/b'su_bac/chlpt"/>
</dbReference>
<evidence type="ECO:0000256" key="9">
    <source>
        <dbReference type="ARBA" id="ARBA00023310"/>
    </source>
</evidence>
<dbReference type="PANTHER" id="PTHR34264:SF3">
    <property type="entry name" value="ATP SYNTHASE SUBUNIT B, CHLOROPLASTIC"/>
    <property type="match status" value="1"/>
</dbReference>
<keyword evidence="7 11" id="KW-0406">Ion transport</keyword>
<evidence type="ECO:0000256" key="3">
    <source>
        <dbReference type="ARBA" id="ARBA00022547"/>
    </source>
</evidence>
<dbReference type="GO" id="GO:0046933">
    <property type="term" value="F:proton-transporting ATP synthase activity, rotational mechanism"/>
    <property type="evidence" value="ECO:0007669"/>
    <property type="project" value="UniProtKB-UniRule"/>
</dbReference>
<reference evidence="14" key="1">
    <citation type="journal article" date="2014" name="BMC Evol. Biol.">
        <title>Chloroplast phylogenomic analysis resolves deep-level relationships within the green algal class Trebouxiophyceae.</title>
        <authorList>
            <person name="Lemieux C."/>
            <person name="Otis C."/>
            <person name="Turmel M."/>
        </authorList>
    </citation>
    <scope>NUCLEOTIDE SEQUENCE</scope>
</reference>
<comment type="miscellaneous">
    <text evidence="11">In plastids the F-type ATPase is also known as CF(1)CF(0).</text>
</comment>
<dbReference type="PANTHER" id="PTHR34264">
    <property type="entry name" value="ATP SYNTHASE SUBUNIT B, CHLOROPLASTIC"/>
    <property type="match status" value="1"/>
</dbReference>
<evidence type="ECO:0000256" key="1">
    <source>
        <dbReference type="ARBA" id="ARBA00004167"/>
    </source>
</evidence>
<evidence type="ECO:0000256" key="4">
    <source>
        <dbReference type="ARBA" id="ARBA00022692"/>
    </source>
</evidence>
<evidence type="ECO:0000256" key="6">
    <source>
        <dbReference type="ARBA" id="ARBA00022989"/>
    </source>
</evidence>
<sequence>MEHLILWTNTPLGEGFGFNGNILETNILNLSVVVGIVVSFGGDTLRSLLENRKQTISNNLQQAEKRAQEAQEKLAKAKSQLEIAQQKAIEIRQQGDITAEKEKTDSVNKKKAEIARLTEKKEETLRVEEQKAVSQVYQQLVKRVITEAKKRLGTRLDSTSHASVINFQIVLLARYKAR</sequence>
<evidence type="ECO:0000256" key="10">
    <source>
        <dbReference type="ARBA" id="ARBA00025198"/>
    </source>
</evidence>
<dbReference type="GeneID" id="22158560"/>
<comment type="subunit">
    <text evidence="11">F-type ATPases have 2 components, F(1) - the catalytic core - and F(0) - the membrane proton channel. F(1) has five subunits: alpha(3), beta(3), gamma(1), delta(1), epsilon(1). F(0) has four main subunits: a(1), b(1), b'(1) and c(10-14). The alpha and beta chains form an alternating ring which encloses part of the gamma chain. F(1) is attached to F(0) by a central stalk formed by the gamma and epsilon chains, while a peripheral stalk is formed by the delta, b and b' chains.</text>
</comment>
<keyword evidence="13" id="KW-0175">Coiled coil</keyword>
<proteinExistence type="inferred from homology"/>
<dbReference type="AlphaFoldDB" id="A0A097KK43"/>
<dbReference type="GO" id="GO:0045259">
    <property type="term" value="C:proton-transporting ATP synthase complex"/>
    <property type="evidence" value="ECO:0007669"/>
    <property type="project" value="UniProtKB-KW"/>
</dbReference>
<keyword evidence="8 11" id="KW-0472">Membrane</keyword>
<keyword evidence="9 11" id="KW-0066">ATP synthesis</keyword>
<feature type="coiled-coil region" evidence="13">
    <location>
        <begin position="46"/>
        <end position="127"/>
    </location>
</feature>
<evidence type="ECO:0000256" key="7">
    <source>
        <dbReference type="ARBA" id="ARBA00023065"/>
    </source>
</evidence>
<evidence type="ECO:0000313" key="14">
    <source>
        <dbReference type="EMBL" id="AIT93551.1"/>
    </source>
</evidence>
<comment type="subcellular location">
    <subcellularLocation>
        <location evidence="1">Membrane</location>
        <topology evidence="1">Single-pass membrane protein</topology>
    </subcellularLocation>
    <subcellularLocation>
        <location evidence="11">Plastid</location>
        <location evidence="11">Chloroplast thylakoid membrane</location>
        <topology evidence="11">Single-pass membrane protein</topology>
    </subcellularLocation>
</comment>
<keyword evidence="14" id="KW-0150">Chloroplast</keyword>
<dbReference type="CDD" id="cd06503">
    <property type="entry name" value="ATP-synt_Fo_b"/>
    <property type="match status" value="1"/>
</dbReference>
<dbReference type="EMBL" id="KM462863">
    <property type="protein sequence ID" value="AIT93551.1"/>
    <property type="molecule type" value="Genomic_DNA"/>
</dbReference>
<keyword evidence="3 11" id="KW-0138">CF(0)</keyword>
<geneLocation type="chloroplast" evidence="14"/>
<keyword evidence="5 11" id="KW-0375">Hydrogen ion transport</keyword>